<evidence type="ECO:0000256" key="6">
    <source>
        <dbReference type="SAM" id="MobiDB-lite"/>
    </source>
</evidence>
<evidence type="ECO:0000313" key="9">
    <source>
        <dbReference type="Proteomes" id="UP001374579"/>
    </source>
</evidence>
<evidence type="ECO:0000313" key="8">
    <source>
        <dbReference type="EMBL" id="KAK7099645.1"/>
    </source>
</evidence>
<dbReference type="GO" id="GO:0042063">
    <property type="term" value="P:gliogenesis"/>
    <property type="evidence" value="ECO:0007669"/>
    <property type="project" value="TreeGrafter"/>
</dbReference>
<feature type="domain" description="GCM" evidence="7">
    <location>
        <begin position="45"/>
        <end position="201"/>
    </location>
</feature>
<accession>A0AAN9B5G4</accession>
<dbReference type="GO" id="GO:0005634">
    <property type="term" value="C:nucleus"/>
    <property type="evidence" value="ECO:0007669"/>
    <property type="project" value="TreeGrafter"/>
</dbReference>
<keyword evidence="5" id="KW-0539">Nucleus</keyword>
<dbReference type="Proteomes" id="UP001374579">
    <property type="component" value="Unassembled WGS sequence"/>
</dbReference>
<evidence type="ECO:0000256" key="1">
    <source>
        <dbReference type="ARBA" id="ARBA00022473"/>
    </source>
</evidence>
<dbReference type="AlphaFoldDB" id="A0AAN9B5G4"/>
<dbReference type="GO" id="GO:0000978">
    <property type="term" value="F:RNA polymerase II cis-regulatory region sequence-specific DNA binding"/>
    <property type="evidence" value="ECO:0007669"/>
    <property type="project" value="TreeGrafter"/>
</dbReference>
<keyword evidence="2" id="KW-0805">Transcription regulation</keyword>
<dbReference type="SUPFAM" id="SSF90073">
    <property type="entry name" value="GCM domain"/>
    <property type="match status" value="1"/>
</dbReference>
<evidence type="ECO:0000256" key="2">
    <source>
        <dbReference type="ARBA" id="ARBA00023015"/>
    </source>
</evidence>
<keyword evidence="1" id="KW-0217">Developmental protein</keyword>
<reference evidence="8 9" key="1">
    <citation type="submission" date="2024-02" db="EMBL/GenBank/DDBJ databases">
        <title>Chromosome-scale genome assembly of the rough periwinkle Littorina saxatilis.</title>
        <authorList>
            <person name="De Jode A."/>
            <person name="Faria R."/>
            <person name="Formenti G."/>
            <person name="Sims Y."/>
            <person name="Smith T.P."/>
            <person name="Tracey A."/>
            <person name="Wood J.M.D."/>
            <person name="Zagrodzka Z.B."/>
            <person name="Johannesson K."/>
            <person name="Butlin R.K."/>
            <person name="Leder E.H."/>
        </authorList>
    </citation>
    <scope>NUCLEOTIDE SEQUENCE [LARGE SCALE GENOMIC DNA]</scope>
    <source>
        <strain evidence="8">Snail1</strain>
        <tissue evidence="8">Muscle</tissue>
    </source>
</reference>
<keyword evidence="4" id="KW-0804">Transcription</keyword>
<dbReference type="InterPro" id="IPR039791">
    <property type="entry name" value="GCM"/>
</dbReference>
<gene>
    <name evidence="8" type="ORF">V1264_022728</name>
</gene>
<dbReference type="InterPro" id="IPR036115">
    <property type="entry name" value="GCM_dom_sf"/>
</dbReference>
<dbReference type="PANTHER" id="PTHR12414">
    <property type="entry name" value="GLIAL CELLS MISSING RELATED/GLIDE"/>
    <property type="match status" value="1"/>
</dbReference>
<dbReference type="Pfam" id="PF03615">
    <property type="entry name" value="GCM"/>
    <property type="match status" value="1"/>
</dbReference>
<evidence type="ECO:0000259" key="7">
    <source>
        <dbReference type="PROSITE" id="PS50807"/>
    </source>
</evidence>
<feature type="region of interest" description="Disordered" evidence="6">
    <location>
        <begin position="643"/>
        <end position="696"/>
    </location>
</feature>
<dbReference type="PROSITE" id="PS50807">
    <property type="entry name" value="GCM"/>
    <property type="match status" value="1"/>
</dbReference>
<protein>
    <recommendedName>
        <fullName evidence="7">GCM domain-containing protein</fullName>
    </recommendedName>
</protein>
<dbReference type="GO" id="GO:0001228">
    <property type="term" value="F:DNA-binding transcription activator activity, RNA polymerase II-specific"/>
    <property type="evidence" value="ECO:0007669"/>
    <property type="project" value="InterPro"/>
</dbReference>
<evidence type="ECO:0000256" key="3">
    <source>
        <dbReference type="ARBA" id="ARBA00023125"/>
    </source>
</evidence>
<sequence length="717" mass="78153">MVMLVENQPMPSAGTMPRDRDPHGNYHMTMMSPPPSAVAGSPYAHQWDINDSSLPIPEKFDKFQLWPHGHCRHIYNPQQEDGRRHVSGWAMRNTNNHNALILKKSCLGVLVCSHDCLLENGGKVNLRPAICDKARRKQIGKPCANPKCSGRLELLACRGHCGYPVTHFWRHAHGAIYFQAKGYHDHPRPEVKSVAESRRGMTGSRHYKSFMVSDMFGTDRKRCLDDEADEVPARKLFAAMPGDEVMCSCPPFECTCGKSRPPYKTLMPPYDYDILKDTLPHPSHPHPPPPYTQINITNAYHPPPVCAPSVDLFLRGSNPGGMPPRQSYGMMDTQRLMGQTGSANLGGMVNVPPVHARMPHEVSAFDVPSSCRQRVPSHLDNPISCAASCSNTHLGGGGGGVCTDLRPRTVTPLSHHLSPSRFLGEQPCSEAGPSMLGERVTGVPTSNFLQSSTDSLFGEPSRMEELCTVKTEPHDAHGTYCTDTASLPPPPLPPSVMDASMDMGRHLTSSVASSGDTLFSGAGTPGVTSLPHLLTSSSPDSVLDMHESDVSYNVMTSSPTHSHGQVTTPTLQDKRFEELRTVQHKQFPGQPAPRTAFDVLHNPAFFRDDAHHAGLGHSSSRSRENLNAITAGNFFGQPEGVAASHGSLPMRSEPPVTQQHPGVGEMGSPWFGRCSGDGYQRPPPPPPLPAGQQSSQAYSNMYKQACNHSINITLTYN</sequence>
<dbReference type="InterPro" id="IPR003902">
    <property type="entry name" value="Tscrpt_reg_GCM"/>
</dbReference>
<keyword evidence="9" id="KW-1185">Reference proteome</keyword>
<name>A0AAN9B5G4_9CAEN</name>
<evidence type="ECO:0000256" key="5">
    <source>
        <dbReference type="ARBA" id="ARBA00023242"/>
    </source>
</evidence>
<dbReference type="EMBL" id="JBAMIC010000011">
    <property type="protein sequence ID" value="KAK7099645.1"/>
    <property type="molecule type" value="Genomic_DNA"/>
</dbReference>
<evidence type="ECO:0000256" key="4">
    <source>
        <dbReference type="ARBA" id="ARBA00023163"/>
    </source>
</evidence>
<dbReference type="PANTHER" id="PTHR12414:SF8">
    <property type="entry name" value="TRANSCRIPTION FACTOR GLIAL CELLS MISSING-RELATED"/>
    <property type="match status" value="1"/>
</dbReference>
<dbReference type="InterPro" id="IPR043020">
    <property type="entry name" value="GCM_large"/>
</dbReference>
<dbReference type="Gene3D" id="2.20.25.670">
    <property type="entry name" value="GCM domain, large subdomain"/>
    <property type="match status" value="1"/>
</dbReference>
<dbReference type="Gene3D" id="3.30.70.3530">
    <property type="entry name" value="GCM motif"/>
    <property type="match status" value="1"/>
</dbReference>
<organism evidence="8 9">
    <name type="scientific">Littorina saxatilis</name>
    <dbReference type="NCBI Taxonomy" id="31220"/>
    <lineage>
        <taxon>Eukaryota</taxon>
        <taxon>Metazoa</taxon>
        <taxon>Spiralia</taxon>
        <taxon>Lophotrochozoa</taxon>
        <taxon>Mollusca</taxon>
        <taxon>Gastropoda</taxon>
        <taxon>Caenogastropoda</taxon>
        <taxon>Littorinimorpha</taxon>
        <taxon>Littorinoidea</taxon>
        <taxon>Littorinidae</taxon>
        <taxon>Littorina</taxon>
    </lineage>
</organism>
<comment type="caution">
    <text evidence="8">The sequence shown here is derived from an EMBL/GenBank/DDBJ whole genome shotgun (WGS) entry which is preliminary data.</text>
</comment>
<dbReference type="InterPro" id="IPR043021">
    <property type="entry name" value="GCM_small"/>
</dbReference>
<proteinExistence type="predicted"/>
<keyword evidence="3" id="KW-0238">DNA-binding</keyword>